<evidence type="ECO:0000256" key="7">
    <source>
        <dbReference type="RuleBase" id="RU000405"/>
    </source>
</evidence>
<dbReference type="PANTHER" id="PTHR11920:SF335">
    <property type="entry name" value="GUANYLATE CYCLASE"/>
    <property type="match status" value="1"/>
</dbReference>
<keyword evidence="6 7" id="KW-0456">Lyase</keyword>
<dbReference type="Pfam" id="PF00211">
    <property type="entry name" value="Guanylate_cyc"/>
    <property type="match status" value="1"/>
</dbReference>
<dbReference type="Gene3D" id="3.30.70.1230">
    <property type="entry name" value="Nucleotide cyclase"/>
    <property type="match status" value="1"/>
</dbReference>
<dbReference type="SUPFAM" id="SSF55073">
    <property type="entry name" value="Nucleotide cyclase"/>
    <property type="match status" value="1"/>
</dbReference>
<dbReference type="PROSITE" id="PS00452">
    <property type="entry name" value="GUANYLATE_CYCLASE_1"/>
    <property type="match status" value="1"/>
</dbReference>
<keyword evidence="4" id="KW-1133">Transmembrane helix</keyword>
<dbReference type="InterPro" id="IPR001054">
    <property type="entry name" value="A/G_cyclase"/>
</dbReference>
<evidence type="ECO:0000256" key="5">
    <source>
        <dbReference type="ARBA" id="ARBA00023136"/>
    </source>
</evidence>
<evidence type="ECO:0000256" key="3">
    <source>
        <dbReference type="ARBA" id="ARBA00022741"/>
    </source>
</evidence>
<dbReference type="GO" id="GO:0000166">
    <property type="term" value="F:nucleotide binding"/>
    <property type="evidence" value="ECO:0007669"/>
    <property type="project" value="UniProtKB-KW"/>
</dbReference>
<dbReference type="InterPro" id="IPR050401">
    <property type="entry name" value="Cyclic_nucleotide_synthase"/>
</dbReference>
<evidence type="ECO:0000256" key="4">
    <source>
        <dbReference type="ARBA" id="ARBA00022989"/>
    </source>
</evidence>
<dbReference type="GO" id="GO:0004383">
    <property type="term" value="F:guanylate cyclase activity"/>
    <property type="evidence" value="ECO:0007669"/>
    <property type="project" value="TreeGrafter"/>
</dbReference>
<comment type="similarity">
    <text evidence="7">Belongs to the adenylyl cyclase class-4/guanylyl cyclase family.</text>
</comment>
<dbReference type="PROSITE" id="PS50125">
    <property type="entry name" value="GUANYLATE_CYCLASE_2"/>
    <property type="match status" value="1"/>
</dbReference>
<organism evidence="10 11">
    <name type="scientific">Polarella glacialis</name>
    <name type="common">Dinoflagellate</name>
    <dbReference type="NCBI Taxonomy" id="89957"/>
    <lineage>
        <taxon>Eukaryota</taxon>
        <taxon>Sar</taxon>
        <taxon>Alveolata</taxon>
        <taxon>Dinophyceae</taxon>
        <taxon>Suessiales</taxon>
        <taxon>Suessiaceae</taxon>
        <taxon>Polarella</taxon>
    </lineage>
</organism>
<accession>A0A813HDU0</accession>
<dbReference type="GO" id="GO:0007168">
    <property type="term" value="P:receptor guanylyl cyclase signaling pathway"/>
    <property type="evidence" value="ECO:0007669"/>
    <property type="project" value="TreeGrafter"/>
</dbReference>
<comment type="caution">
    <text evidence="10">The sequence shown here is derived from an EMBL/GenBank/DDBJ whole genome shotgun (WGS) entry which is preliminary data.</text>
</comment>
<dbReference type="AlphaFoldDB" id="A0A813HDU0"/>
<feature type="domain" description="Guanylate cyclase" evidence="8">
    <location>
        <begin position="1"/>
        <end position="53"/>
    </location>
</feature>
<dbReference type="OrthoDB" id="354346at2759"/>
<proteinExistence type="inferred from homology"/>
<dbReference type="EMBL" id="CAJNNV010031355">
    <property type="protein sequence ID" value="CAE8635837.1"/>
    <property type="molecule type" value="Genomic_DNA"/>
</dbReference>
<dbReference type="GO" id="GO:0004016">
    <property type="term" value="F:adenylate cyclase activity"/>
    <property type="evidence" value="ECO:0007669"/>
    <property type="project" value="TreeGrafter"/>
</dbReference>
<evidence type="ECO:0000259" key="8">
    <source>
        <dbReference type="PROSITE" id="PS50125"/>
    </source>
</evidence>
<protein>
    <recommendedName>
        <fullName evidence="8">Guanylate cyclase domain-containing protein</fullName>
    </recommendedName>
</protein>
<dbReference type="EMBL" id="CAJNNV010012475">
    <property type="protein sequence ID" value="CAE8600807.1"/>
    <property type="molecule type" value="Genomic_DNA"/>
</dbReference>
<gene>
    <name evidence="9" type="ORF">PGLA1383_LOCUS19112</name>
    <name evidence="10" type="ORF">PGLA1383_LOCUS51413</name>
</gene>
<evidence type="ECO:0000313" key="9">
    <source>
        <dbReference type="EMBL" id="CAE8600807.1"/>
    </source>
</evidence>
<name>A0A813HDU0_POLGL</name>
<evidence type="ECO:0000256" key="6">
    <source>
        <dbReference type="ARBA" id="ARBA00023239"/>
    </source>
</evidence>
<reference evidence="10" key="1">
    <citation type="submission" date="2021-02" db="EMBL/GenBank/DDBJ databases">
        <authorList>
            <person name="Dougan E. K."/>
            <person name="Rhodes N."/>
            <person name="Thang M."/>
            <person name="Chan C."/>
        </authorList>
    </citation>
    <scope>NUCLEOTIDE SEQUENCE</scope>
</reference>
<evidence type="ECO:0000313" key="11">
    <source>
        <dbReference type="Proteomes" id="UP000654075"/>
    </source>
</evidence>
<keyword evidence="11" id="KW-1185">Reference proteome</keyword>
<keyword evidence="5" id="KW-0472">Membrane</keyword>
<comment type="subcellular location">
    <subcellularLocation>
        <location evidence="1">Membrane</location>
    </subcellularLocation>
</comment>
<dbReference type="CDD" id="cd07302">
    <property type="entry name" value="CHD"/>
    <property type="match status" value="1"/>
</dbReference>
<keyword evidence="2" id="KW-0812">Transmembrane</keyword>
<keyword evidence="3" id="KW-0547">Nucleotide-binding</keyword>
<dbReference type="InterPro" id="IPR018297">
    <property type="entry name" value="A/G_cyclase_CS"/>
</dbReference>
<sequence>SAIHVVADPANPATPVSLRMGIHFGPLIAGVVGSLMPRYCVFGDTVNSASRMESTGQAGQIHCSASVAEQLEEAGGYILQSRGEQEVKGKGVMATFWLCGGDDSNSHCSTARLEAVKAEAKQILDTLPEPFYTKVCPLPCQGTVQGRTGRA</sequence>
<dbReference type="GO" id="GO:0005886">
    <property type="term" value="C:plasma membrane"/>
    <property type="evidence" value="ECO:0007669"/>
    <property type="project" value="TreeGrafter"/>
</dbReference>
<evidence type="ECO:0000256" key="2">
    <source>
        <dbReference type="ARBA" id="ARBA00022692"/>
    </source>
</evidence>
<evidence type="ECO:0000313" key="10">
    <source>
        <dbReference type="EMBL" id="CAE8635837.1"/>
    </source>
</evidence>
<dbReference type="GO" id="GO:0035556">
    <property type="term" value="P:intracellular signal transduction"/>
    <property type="evidence" value="ECO:0007669"/>
    <property type="project" value="InterPro"/>
</dbReference>
<dbReference type="InterPro" id="IPR029787">
    <property type="entry name" value="Nucleotide_cyclase"/>
</dbReference>
<dbReference type="PANTHER" id="PTHR11920">
    <property type="entry name" value="GUANYLYL CYCLASE"/>
    <property type="match status" value="1"/>
</dbReference>
<dbReference type="Proteomes" id="UP000654075">
    <property type="component" value="Unassembled WGS sequence"/>
</dbReference>
<evidence type="ECO:0000256" key="1">
    <source>
        <dbReference type="ARBA" id="ARBA00004370"/>
    </source>
</evidence>
<dbReference type="GO" id="GO:0001653">
    <property type="term" value="F:peptide receptor activity"/>
    <property type="evidence" value="ECO:0007669"/>
    <property type="project" value="TreeGrafter"/>
</dbReference>
<feature type="non-terminal residue" evidence="10">
    <location>
        <position position="151"/>
    </location>
</feature>